<evidence type="ECO:0000313" key="1">
    <source>
        <dbReference type="EMBL" id="ROZ88461.1"/>
    </source>
</evidence>
<dbReference type="Proteomes" id="UP000275199">
    <property type="component" value="Unassembled WGS sequence"/>
</dbReference>
<proteinExistence type="predicted"/>
<name>A0ABX9XN24_9PSED</name>
<keyword evidence="2" id="KW-1185">Reference proteome</keyword>
<evidence type="ECO:0008006" key="3">
    <source>
        <dbReference type="Google" id="ProtNLM"/>
    </source>
</evidence>
<sequence>MSIETNDGTAKSGWQMRYQAGFPETRGEGSGLSAEERLTQDAMTRGMLHRELTRAQWFALVARRSINNAEVVEAINWLSHHAVTPAHHLFRLKAVTAWVMPKRANGQTGTRSLPDAFYVLHSWDNDGKPEGTLRRWKCVTDKWLNESYRDAHEAVERLLVEHCLKVGEAA</sequence>
<protein>
    <recommendedName>
        <fullName evidence="3">Integrase</fullName>
    </recommendedName>
</protein>
<comment type="caution">
    <text evidence="1">The sequence shown here is derived from an EMBL/GenBank/DDBJ whole genome shotgun (WGS) entry which is preliminary data.</text>
</comment>
<accession>A0ABX9XN24</accession>
<gene>
    <name evidence="1" type="ORF">EF096_01860</name>
</gene>
<dbReference type="EMBL" id="RKKU01000001">
    <property type="protein sequence ID" value="ROZ88461.1"/>
    <property type="molecule type" value="Genomic_DNA"/>
</dbReference>
<reference evidence="1 2" key="1">
    <citation type="submission" date="2018-11" db="EMBL/GenBank/DDBJ databases">
        <authorList>
            <person name="Jang G.I."/>
            <person name="Hwang C.Y."/>
        </authorList>
    </citation>
    <scope>NUCLEOTIDE SEQUENCE [LARGE SCALE GENOMIC DNA]</scope>
    <source>
        <strain evidence="1 2">SSM26</strain>
    </source>
</reference>
<organism evidence="1 2">
    <name type="scientific">Pseudomonas neustonica</name>
    <dbReference type="NCBI Taxonomy" id="2487346"/>
    <lineage>
        <taxon>Bacteria</taxon>
        <taxon>Pseudomonadati</taxon>
        <taxon>Pseudomonadota</taxon>
        <taxon>Gammaproteobacteria</taxon>
        <taxon>Pseudomonadales</taxon>
        <taxon>Pseudomonadaceae</taxon>
        <taxon>Pseudomonas</taxon>
    </lineage>
</organism>
<evidence type="ECO:0000313" key="2">
    <source>
        <dbReference type="Proteomes" id="UP000275199"/>
    </source>
</evidence>